<dbReference type="EMBL" id="AP025739">
    <property type="protein sequence ID" value="BDI30066.1"/>
    <property type="molecule type" value="Genomic_DNA"/>
</dbReference>
<dbReference type="AlphaFoldDB" id="A0A402D1T6"/>
<dbReference type="PANTHER" id="PTHR37957">
    <property type="entry name" value="BLR7070 PROTEIN"/>
    <property type="match status" value="1"/>
</dbReference>
<dbReference type="RefSeq" id="WP_119323521.1">
    <property type="nucleotide sequence ID" value="NZ_AP025739.1"/>
</dbReference>
<evidence type="ECO:0000313" key="1">
    <source>
        <dbReference type="EMBL" id="BDI30066.1"/>
    </source>
</evidence>
<dbReference type="SUPFAM" id="SSF75011">
    <property type="entry name" value="3-carboxy-cis,cis-mucoante lactonizing enzyme"/>
    <property type="match status" value="1"/>
</dbReference>
<proteinExistence type="predicted"/>
<evidence type="ECO:0000313" key="2">
    <source>
        <dbReference type="Proteomes" id="UP000287394"/>
    </source>
</evidence>
<organism evidence="1 2">
    <name type="scientific">Capsulimonas corticalis</name>
    <dbReference type="NCBI Taxonomy" id="2219043"/>
    <lineage>
        <taxon>Bacteria</taxon>
        <taxon>Bacillati</taxon>
        <taxon>Armatimonadota</taxon>
        <taxon>Armatimonadia</taxon>
        <taxon>Capsulimonadales</taxon>
        <taxon>Capsulimonadaceae</taxon>
        <taxon>Capsulimonas</taxon>
    </lineage>
</organism>
<dbReference type="Pfam" id="PF13449">
    <property type="entry name" value="Phytase-like"/>
    <property type="match status" value="1"/>
</dbReference>
<dbReference type="KEGG" id="ccot:CCAX7_21170"/>
<keyword evidence="2" id="KW-1185">Reference proteome</keyword>
<dbReference type="Proteomes" id="UP000287394">
    <property type="component" value="Chromosome"/>
</dbReference>
<dbReference type="PANTHER" id="PTHR37957:SF1">
    <property type="entry name" value="PHYTASE-LIKE DOMAIN-CONTAINING PROTEIN"/>
    <property type="match status" value="1"/>
</dbReference>
<reference evidence="1 2" key="1">
    <citation type="journal article" date="2019" name="Int. J. Syst. Evol. Microbiol.">
        <title>Capsulimonas corticalis gen. nov., sp. nov., an aerobic capsulated bacterium, of a novel bacterial order, Capsulimonadales ord. nov., of the class Armatimonadia of the phylum Armatimonadetes.</title>
        <authorList>
            <person name="Li J."/>
            <person name="Kudo C."/>
            <person name="Tonouchi A."/>
        </authorList>
    </citation>
    <scope>NUCLEOTIDE SEQUENCE [LARGE SCALE GENOMIC DNA]</scope>
    <source>
        <strain evidence="1 2">AX-7</strain>
    </source>
</reference>
<name>A0A402D1T6_9BACT</name>
<sequence length="417" mass="44343">MHSLAHPTLRAAAALAALSAFAQPSRADIALLGSTTISGTATDKSGLSGTYTPGGTDVKAQLGSFGSGIAYTGSGNRYVAINDRGFSNGEARYDDRFQVFDIVTDAGAKTVTPTLLATILLHDEKGQQFKGFSGDFDTAHPAASMRLDPEGIRVSRDGNFFISDEYGPYIDEFDPSGKRIRTLDVPAKFAIAHPSADGDKEISGNTSGRVANRGMEGLAIVPDGSKLYGIMQSPLLQDHAVTADGKKAGVNNRILSYDLKTNATREYLYPMDDKKNGVNEILAVNDHQFLVIERDGKGALDAGFKKIFLIDVAGATDISGVASLPASGAPDGVIPVHKSLFIDTLDPKFGLAKADFPEKIEGIAFGPDLANGKHQLVVTSDNDLIGAQPNHFYVFTFDDSDLSIQPQKIDKTFAPKL</sequence>
<dbReference type="OrthoDB" id="9798539at2"/>
<gene>
    <name evidence="1" type="ORF">CCAX7_21170</name>
</gene>
<accession>A0A402D1T6</accession>
<protein>
    <submittedName>
        <fullName evidence="1">Uncharacterized protein</fullName>
    </submittedName>
</protein>
<dbReference type="InterPro" id="IPR027372">
    <property type="entry name" value="Phytase-like_dom"/>
</dbReference>